<dbReference type="Pfam" id="PF03960">
    <property type="entry name" value="ArsC"/>
    <property type="match status" value="1"/>
</dbReference>
<evidence type="ECO:0000256" key="1">
    <source>
        <dbReference type="ARBA" id="ARBA00007198"/>
    </source>
</evidence>
<dbReference type="Gene3D" id="3.40.30.10">
    <property type="entry name" value="Glutaredoxin"/>
    <property type="match status" value="1"/>
</dbReference>
<dbReference type="InterPro" id="IPR006659">
    <property type="entry name" value="Arsenate_reductase"/>
</dbReference>
<dbReference type="NCBIfam" id="TIGR00014">
    <property type="entry name" value="arsC"/>
    <property type="match status" value="1"/>
</dbReference>
<keyword evidence="5" id="KW-1185">Reference proteome</keyword>
<sequence length="113" mass="12923">MVTIYHNNRCSKSRQTLDLLREKGEKLQVVEYLKEAPSAEELKSVLNKLGLKPEQVLRKGEQVYKDSFAGKSYSDDEWLQIMSENPILIERPIVVKGDKAVIGRPPEKVLDIL</sequence>
<evidence type="ECO:0000313" key="4">
    <source>
        <dbReference type="EMBL" id="SIT77281.1"/>
    </source>
</evidence>
<dbReference type="OrthoDB" id="9808142at2"/>
<accession>A0A1R3WGF0</accession>
<evidence type="ECO:0000256" key="2">
    <source>
        <dbReference type="ARBA" id="ARBA00023002"/>
    </source>
</evidence>
<dbReference type="GO" id="GO:0008794">
    <property type="term" value="F:arsenate reductase (glutaredoxin) activity"/>
    <property type="evidence" value="ECO:0007669"/>
    <property type="project" value="InterPro"/>
</dbReference>
<keyword evidence="2" id="KW-0560">Oxidoreductase</keyword>
<evidence type="ECO:0000256" key="3">
    <source>
        <dbReference type="PROSITE-ProRule" id="PRU01282"/>
    </source>
</evidence>
<dbReference type="PANTHER" id="PTHR30041">
    <property type="entry name" value="ARSENATE REDUCTASE"/>
    <property type="match status" value="1"/>
</dbReference>
<name>A0A1R3WGF0_9BACT</name>
<gene>
    <name evidence="4" type="ORF">SAMN05444128_0466</name>
</gene>
<dbReference type="InterPro" id="IPR006660">
    <property type="entry name" value="Arsenate_reductase-like"/>
</dbReference>
<dbReference type="EMBL" id="FTPP01000001">
    <property type="protein sequence ID" value="SIT77281.1"/>
    <property type="molecule type" value="Genomic_DNA"/>
</dbReference>
<evidence type="ECO:0000313" key="5">
    <source>
        <dbReference type="Proteomes" id="UP000187181"/>
    </source>
</evidence>
<dbReference type="CDD" id="cd03034">
    <property type="entry name" value="ArsC_ArsC"/>
    <property type="match status" value="1"/>
</dbReference>
<dbReference type="InterPro" id="IPR036249">
    <property type="entry name" value="Thioredoxin-like_sf"/>
</dbReference>
<reference evidence="5" key="1">
    <citation type="submission" date="2017-01" db="EMBL/GenBank/DDBJ databases">
        <authorList>
            <person name="Varghese N."/>
            <person name="Submissions S."/>
        </authorList>
    </citation>
    <scope>NUCLEOTIDE SEQUENCE [LARGE SCALE GENOMIC DNA]</scope>
    <source>
        <strain evidence="5">LP100</strain>
    </source>
</reference>
<dbReference type="Proteomes" id="UP000187181">
    <property type="component" value="Unassembled WGS sequence"/>
</dbReference>
<proteinExistence type="inferred from homology"/>
<dbReference type="STRING" id="1317125.SAMN05444128_0466"/>
<dbReference type="RefSeq" id="WP_076665887.1">
    <property type="nucleotide sequence ID" value="NZ_FTPP01000001.1"/>
</dbReference>
<dbReference type="PROSITE" id="PS51353">
    <property type="entry name" value="ARSC"/>
    <property type="match status" value="1"/>
</dbReference>
<dbReference type="AlphaFoldDB" id="A0A1R3WGF0"/>
<dbReference type="SUPFAM" id="SSF52833">
    <property type="entry name" value="Thioredoxin-like"/>
    <property type="match status" value="1"/>
</dbReference>
<organism evidence="4 5">
    <name type="scientific">Pontibacter indicus</name>
    <dbReference type="NCBI Taxonomy" id="1317125"/>
    <lineage>
        <taxon>Bacteria</taxon>
        <taxon>Pseudomonadati</taxon>
        <taxon>Bacteroidota</taxon>
        <taxon>Cytophagia</taxon>
        <taxon>Cytophagales</taxon>
        <taxon>Hymenobacteraceae</taxon>
        <taxon>Pontibacter</taxon>
    </lineage>
</organism>
<comment type="similarity">
    <text evidence="1 3">Belongs to the ArsC family.</text>
</comment>
<protein>
    <submittedName>
        <fullName evidence="4">Arsenate reductase</fullName>
    </submittedName>
</protein>
<dbReference type="PANTHER" id="PTHR30041:SF4">
    <property type="entry name" value="ARSENATE REDUCTASE"/>
    <property type="match status" value="1"/>
</dbReference>